<sequence>MKSVNRVTLLGNVTRDPEFKQTTGGQAVCTFGLATNRTWKDPKGERQSLAEFHNIVAWGGLAEFCNQYIKKGKPLYLEGYLKTRSWDGPAGSKIFRTEIVAENVILVGPREAADNGLETGVSGEGELSTDEG</sequence>
<comment type="caution">
    <text evidence="2">Lacks conserved residue(s) required for the propagation of feature annotation.</text>
</comment>
<evidence type="ECO:0000313" key="4">
    <source>
        <dbReference type="EMBL" id="ALM13791.1"/>
    </source>
</evidence>
<dbReference type="GO" id="GO:0006260">
    <property type="term" value="P:DNA replication"/>
    <property type="evidence" value="ECO:0007669"/>
    <property type="project" value="InterPro"/>
</dbReference>
<organism evidence="4 5">
    <name type="scientific">Candidatus Peribacter riflensis</name>
    <dbReference type="NCBI Taxonomy" id="1735162"/>
    <lineage>
        <taxon>Bacteria</taxon>
        <taxon>Candidatus Peregrinibacteriota</taxon>
        <taxon>Candidatus Peribacteria</taxon>
        <taxon>Candidatus Peribacterales</taxon>
        <taxon>Candidatus Peribacteraceae</taxon>
        <taxon>Candidatus Peribacter</taxon>
    </lineage>
</organism>
<accession>A0A0S1SP39</accession>
<dbReference type="InterPro" id="IPR011344">
    <property type="entry name" value="ssDNA-bd"/>
</dbReference>
<dbReference type="NCBIfam" id="TIGR00621">
    <property type="entry name" value="ssb"/>
    <property type="match status" value="1"/>
</dbReference>
<evidence type="ECO:0000256" key="3">
    <source>
        <dbReference type="PIRNR" id="PIRNR002070"/>
    </source>
</evidence>
<dbReference type="HAMAP" id="MF_00984">
    <property type="entry name" value="SSB"/>
    <property type="match status" value="1"/>
</dbReference>
<dbReference type="GO" id="GO:0003697">
    <property type="term" value="F:single-stranded DNA binding"/>
    <property type="evidence" value="ECO:0007669"/>
    <property type="project" value="UniProtKB-UniRule"/>
</dbReference>
<dbReference type="STRING" id="1735162.PeribacterB2_1133"/>
<dbReference type="AlphaFoldDB" id="A0A0S1SJU1"/>
<dbReference type="Proteomes" id="UP000069135">
    <property type="component" value="Chromosome"/>
</dbReference>
<accession>A0A0S1SJU1</accession>
<accession>A0A0S1SJL1</accession>
<gene>
    <name evidence="4" type="ORF">PeribacterD1_1131</name>
</gene>
<evidence type="ECO:0000256" key="2">
    <source>
        <dbReference type="HAMAP-Rule" id="MF_00984"/>
    </source>
</evidence>
<reference evidence="4 5" key="2">
    <citation type="journal article" date="2016" name="PeerJ">
        <title>Analysis of five complete genome sequences for members of the class Peribacteria in the recently recognized Peregrinibacteria bacterial phylum.</title>
        <authorList>
            <person name="Anantharaman K."/>
            <person name="Brown C.T."/>
            <person name="Burstein D."/>
            <person name="Castelle C.J."/>
            <person name="Probst A.J."/>
            <person name="Thomas B.C."/>
            <person name="Williams K.H."/>
            <person name="Banfield J.F."/>
        </authorList>
    </citation>
    <scope>NUCLEOTIDE SEQUENCE [LARGE SCALE GENOMIC DNA]</scope>
    <source>
        <strain evidence="4">RIFOXYD1_FULL_PER-ii_59_16</strain>
    </source>
</reference>
<dbReference type="Pfam" id="PF00436">
    <property type="entry name" value="SSB"/>
    <property type="match status" value="1"/>
</dbReference>
<dbReference type="CDD" id="cd04496">
    <property type="entry name" value="SSB_OBF"/>
    <property type="match status" value="1"/>
</dbReference>
<dbReference type="PROSITE" id="PS50935">
    <property type="entry name" value="SSB"/>
    <property type="match status" value="1"/>
</dbReference>
<comment type="subunit">
    <text evidence="2">Homotetramer.</text>
</comment>
<dbReference type="GO" id="GO:0009295">
    <property type="term" value="C:nucleoid"/>
    <property type="evidence" value="ECO:0007669"/>
    <property type="project" value="TreeGrafter"/>
</dbReference>
<keyword evidence="1 2" id="KW-0238">DNA-binding</keyword>
<name>A0A0S1SJU1_9BACT</name>
<dbReference type="InterPro" id="IPR012340">
    <property type="entry name" value="NA-bd_OB-fold"/>
</dbReference>
<dbReference type="Gene3D" id="2.40.50.140">
    <property type="entry name" value="Nucleic acid-binding proteins"/>
    <property type="match status" value="1"/>
</dbReference>
<dbReference type="EMBL" id="CP013065">
    <property type="protein sequence ID" value="ALM13791.1"/>
    <property type="molecule type" value="Genomic_DNA"/>
</dbReference>
<reference evidence="5" key="1">
    <citation type="submission" date="2015-10" db="EMBL/GenBank/DDBJ databases">
        <title>Analysis of five complete genome sequences for members of the class Peribacteria in the recently recognized Peregrinibacteria bacterial phylum.</title>
        <authorList>
            <person name="Anantharaman K."/>
            <person name="Brown C.T."/>
            <person name="Burstein D."/>
            <person name="Castelle C.J."/>
            <person name="Probst A.J."/>
            <person name="Thomas B.C."/>
            <person name="Williams K.H."/>
            <person name="Banfield J.F."/>
        </authorList>
    </citation>
    <scope>NUCLEOTIDE SEQUENCE [LARGE SCALE GENOMIC DNA]</scope>
</reference>
<dbReference type="SUPFAM" id="SSF50249">
    <property type="entry name" value="Nucleic acid-binding proteins"/>
    <property type="match status" value="1"/>
</dbReference>
<evidence type="ECO:0000256" key="1">
    <source>
        <dbReference type="ARBA" id="ARBA00023125"/>
    </source>
</evidence>
<dbReference type="InterPro" id="IPR000424">
    <property type="entry name" value="Primosome_PriB/ssb"/>
</dbReference>
<accession>A0A0S1SWE2</accession>
<evidence type="ECO:0000313" key="5">
    <source>
        <dbReference type="Proteomes" id="UP000069135"/>
    </source>
</evidence>
<dbReference type="KEGG" id="prf:PeribacterA2_1131"/>
<dbReference type="PANTHER" id="PTHR10302:SF0">
    <property type="entry name" value="SINGLE-STRANDED DNA-BINDING PROTEIN, MITOCHONDRIAL"/>
    <property type="match status" value="1"/>
</dbReference>
<protein>
    <recommendedName>
        <fullName evidence="2 3">Single-stranded DNA-binding protein</fullName>
        <shortName evidence="2">SSB</shortName>
    </recommendedName>
</protein>
<dbReference type="PIRSF" id="PIRSF002070">
    <property type="entry name" value="SSB"/>
    <property type="match status" value="1"/>
</dbReference>
<accession>A0A0S1STL1</accession>
<dbReference type="PANTHER" id="PTHR10302">
    <property type="entry name" value="SINGLE-STRANDED DNA-BINDING PROTEIN"/>
    <property type="match status" value="1"/>
</dbReference>
<proteinExistence type="inferred from homology"/>